<name>A0A5D2I408_GOSTO</name>
<gene>
    <name evidence="1" type="ORF">ES332_D13G275300v1</name>
</gene>
<dbReference type="EMBL" id="CM017635">
    <property type="protein sequence ID" value="TYH36596.1"/>
    <property type="molecule type" value="Genomic_DNA"/>
</dbReference>
<dbReference type="Proteomes" id="UP000322667">
    <property type="component" value="Chromosome D13"/>
</dbReference>
<protein>
    <submittedName>
        <fullName evidence="1">Uncharacterized protein</fullName>
    </submittedName>
</protein>
<keyword evidence="2" id="KW-1185">Reference proteome</keyword>
<reference evidence="1 2" key="1">
    <citation type="submission" date="2019-07" db="EMBL/GenBank/DDBJ databases">
        <title>WGS assembly of Gossypium tomentosum.</title>
        <authorList>
            <person name="Chen Z.J."/>
            <person name="Sreedasyam A."/>
            <person name="Ando A."/>
            <person name="Song Q."/>
            <person name="De L."/>
            <person name="Hulse-Kemp A."/>
            <person name="Ding M."/>
            <person name="Ye W."/>
            <person name="Kirkbride R."/>
            <person name="Jenkins J."/>
            <person name="Plott C."/>
            <person name="Lovell J."/>
            <person name="Lin Y.-M."/>
            <person name="Vaughn R."/>
            <person name="Liu B."/>
            <person name="Li W."/>
            <person name="Simpson S."/>
            <person name="Scheffler B."/>
            <person name="Saski C."/>
            <person name="Grover C."/>
            <person name="Hu G."/>
            <person name="Conover J."/>
            <person name="Carlson J."/>
            <person name="Shu S."/>
            <person name="Boston L."/>
            <person name="Williams M."/>
            <person name="Peterson D."/>
            <person name="Mcgee K."/>
            <person name="Jones D."/>
            <person name="Wendel J."/>
            <person name="Stelly D."/>
            <person name="Grimwood J."/>
            <person name="Schmutz J."/>
        </authorList>
    </citation>
    <scope>NUCLEOTIDE SEQUENCE [LARGE SCALE GENOMIC DNA]</scope>
    <source>
        <strain evidence="1">7179.01</strain>
    </source>
</reference>
<organism evidence="1 2">
    <name type="scientific">Gossypium tomentosum</name>
    <name type="common">Hawaiian cotton</name>
    <name type="synonym">Gossypium sandvicense</name>
    <dbReference type="NCBI Taxonomy" id="34277"/>
    <lineage>
        <taxon>Eukaryota</taxon>
        <taxon>Viridiplantae</taxon>
        <taxon>Streptophyta</taxon>
        <taxon>Embryophyta</taxon>
        <taxon>Tracheophyta</taxon>
        <taxon>Spermatophyta</taxon>
        <taxon>Magnoliopsida</taxon>
        <taxon>eudicotyledons</taxon>
        <taxon>Gunneridae</taxon>
        <taxon>Pentapetalae</taxon>
        <taxon>rosids</taxon>
        <taxon>malvids</taxon>
        <taxon>Malvales</taxon>
        <taxon>Malvaceae</taxon>
        <taxon>Malvoideae</taxon>
        <taxon>Gossypium</taxon>
    </lineage>
</organism>
<proteinExistence type="predicted"/>
<sequence length="40" mass="4228">MPRPAAVVDYALLPDGAGGGATLVVARRSWWRWHGGGEHG</sequence>
<evidence type="ECO:0000313" key="1">
    <source>
        <dbReference type="EMBL" id="TYH36596.1"/>
    </source>
</evidence>
<accession>A0A5D2I408</accession>
<dbReference type="AlphaFoldDB" id="A0A5D2I408"/>
<evidence type="ECO:0000313" key="2">
    <source>
        <dbReference type="Proteomes" id="UP000322667"/>
    </source>
</evidence>